<keyword evidence="1" id="KW-1133">Transmembrane helix</keyword>
<dbReference type="PANTHER" id="PTHR20978:SF0">
    <property type="entry name" value="SPLICING FACTOR 3B SUBUNIT 5"/>
    <property type="match status" value="1"/>
</dbReference>
<dbReference type="OrthoDB" id="274726at2759"/>
<evidence type="ECO:0000313" key="2">
    <source>
        <dbReference type="EMBL" id="KAJ6725868.1"/>
    </source>
</evidence>
<reference evidence="2" key="1">
    <citation type="submission" date="2022-11" db="EMBL/GenBank/DDBJ databases">
        <authorList>
            <person name="Hyden B.L."/>
            <person name="Feng K."/>
            <person name="Yates T."/>
            <person name="Jawdy S."/>
            <person name="Smart L.B."/>
            <person name="Muchero W."/>
        </authorList>
    </citation>
    <scope>NUCLEOTIDE SEQUENCE</scope>
    <source>
        <tissue evidence="2">Shoot tip</tissue>
    </source>
</reference>
<evidence type="ECO:0000256" key="1">
    <source>
        <dbReference type="SAM" id="Phobius"/>
    </source>
</evidence>
<protein>
    <submittedName>
        <fullName evidence="2">SPLICING FACTOR 3B SUBUNIT 5</fullName>
    </submittedName>
</protein>
<keyword evidence="1" id="KW-0472">Membrane</keyword>
<dbReference type="PANTHER" id="PTHR20978">
    <property type="entry name" value="SPLICING FACTOR 3B SUBUNIT 5"/>
    <property type="match status" value="1"/>
</dbReference>
<accession>A0A9Q0U9K4</accession>
<reference evidence="2" key="2">
    <citation type="journal article" date="2023" name="Int. J. Mol. Sci.">
        <title>De Novo Assembly and Annotation of 11 Diverse Shrub Willow (Salix) Genomes Reveals Novel Gene Organization in Sex-Linked Regions.</title>
        <authorList>
            <person name="Hyden B."/>
            <person name="Feng K."/>
            <person name="Yates T.B."/>
            <person name="Jawdy S."/>
            <person name="Cereghino C."/>
            <person name="Smart L.B."/>
            <person name="Muchero W."/>
        </authorList>
    </citation>
    <scope>NUCLEOTIDE SEQUENCE</scope>
    <source>
        <tissue evidence="2">Shoot tip</tissue>
    </source>
</reference>
<dbReference type="InterPro" id="IPR009846">
    <property type="entry name" value="SF3b5/RDS3-10"/>
</dbReference>
<proteinExistence type="predicted"/>
<feature type="transmembrane region" description="Helical" evidence="1">
    <location>
        <begin position="70"/>
        <end position="92"/>
    </location>
</feature>
<keyword evidence="3" id="KW-1185">Reference proteome</keyword>
<name>A0A9Q0U9K4_SALPP</name>
<dbReference type="GO" id="GO:0000398">
    <property type="term" value="P:mRNA splicing, via spliceosome"/>
    <property type="evidence" value="ECO:0007669"/>
    <property type="project" value="TreeGrafter"/>
</dbReference>
<dbReference type="EMBL" id="JAPFFK010000013">
    <property type="protein sequence ID" value="KAJ6725868.1"/>
    <property type="molecule type" value="Genomic_DNA"/>
</dbReference>
<dbReference type="GO" id="GO:0005686">
    <property type="term" value="C:U2 snRNP"/>
    <property type="evidence" value="ECO:0007669"/>
    <property type="project" value="TreeGrafter"/>
</dbReference>
<dbReference type="AlphaFoldDB" id="A0A9Q0U9K4"/>
<gene>
    <name evidence="2" type="ORF">OIU79_004094</name>
</gene>
<dbReference type="Proteomes" id="UP001151532">
    <property type="component" value="Chromosome 8"/>
</dbReference>
<keyword evidence="1" id="KW-0812">Transmembrane</keyword>
<sequence>MQASDRFNINSQLEHLQAKYVGTGHADLNRFEWAVNIQRDSYASYIGHYPMLAYFALAENESIGRERYNFMQMIFMLVQSCSFHFVLSFFVIKADHGTSKSVPFDRKCFCLVVYPQKEKMIDTCPAQSKSPVAN</sequence>
<comment type="caution">
    <text evidence="2">The sequence shown here is derived from an EMBL/GenBank/DDBJ whole genome shotgun (WGS) entry which is preliminary data.</text>
</comment>
<dbReference type="Pfam" id="PF07189">
    <property type="entry name" value="SF3b10"/>
    <property type="match status" value="1"/>
</dbReference>
<organism evidence="2 3">
    <name type="scientific">Salix purpurea</name>
    <name type="common">Purple osier willow</name>
    <dbReference type="NCBI Taxonomy" id="77065"/>
    <lineage>
        <taxon>Eukaryota</taxon>
        <taxon>Viridiplantae</taxon>
        <taxon>Streptophyta</taxon>
        <taxon>Embryophyta</taxon>
        <taxon>Tracheophyta</taxon>
        <taxon>Spermatophyta</taxon>
        <taxon>Magnoliopsida</taxon>
        <taxon>eudicotyledons</taxon>
        <taxon>Gunneridae</taxon>
        <taxon>Pentapetalae</taxon>
        <taxon>rosids</taxon>
        <taxon>fabids</taxon>
        <taxon>Malpighiales</taxon>
        <taxon>Salicaceae</taxon>
        <taxon>Saliceae</taxon>
        <taxon>Salix</taxon>
    </lineage>
</organism>
<evidence type="ECO:0000313" key="3">
    <source>
        <dbReference type="Proteomes" id="UP001151532"/>
    </source>
</evidence>
<dbReference type="GO" id="GO:0071011">
    <property type="term" value="C:precatalytic spliceosome"/>
    <property type="evidence" value="ECO:0007669"/>
    <property type="project" value="TreeGrafter"/>
</dbReference>